<dbReference type="PANTHER" id="PTHR24166">
    <property type="entry name" value="ROLLING PEBBLES, ISOFORM B"/>
    <property type="match status" value="1"/>
</dbReference>
<dbReference type="Pfam" id="PF12796">
    <property type="entry name" value="Ank_2"/>
    <property type="match status" value="1"/>
</dbReference>
<proteinExistence type="evidence at transcript level"/>
<feature type="repeat" description="ANK" evidence="3">
    <location>
        <begin position="86"/>
        <end position="110"/>
    </location>
</feature>
<dbReference type="InterPro" id="IPR036770">
    <property type="entry name" value="Ankyrin_rpt-contain_sf"/>
</dbReference>
<feature type="region of interest" description="Disordered" evidence="4">
    <location>
        <begin position="1"/>
        <end position="20"/>
    </location>
</feature>
<feature type="repeat" description="ANK" evidence="3">
    <location>
        <begin position="48"/>
        <end position="74"/>
    </location>
</feature>
<feature type="compositionally biased region" description="Acidic residues" evidence="4">
    <location>
        <begin position="1"/>
        <end position="11"/>
    </location>
</feature>
<dbReference type="HOGENOM" id="CLU_1629492_0_0_1"/>
<dbReference type="Gene3D" id="1.25.40.20">
    <property type="entry name" value="Ankyrin repeat-containing domain"/>
    <property type="match status" value="1"/>
</dbReference>
<keyword evidence="1" id="KW-0677">Repeat</keyword>
<name>C0P943_MAIZE</name>
<reference evidence="5" key="1">
    <citation type="journal article" date="2009" name="PLoS Genet.">
        <title>Sequencing, mapping, and analysis of 27,455 maize full-length cDNAs.</title>
        <authorList>
            <person name="Soderlund C."/>
            <person name="Descour A."/>
            <person name="Kudrna D."/>
            <person name="Bomhoff M."/>
            <person name="Boyd L."/>
            <person name="Currie J."/>
            <person name="Angelova A."/>
            <person name="Collura K."/>
            <person name="Wissotski M."/>
            <person name="Ashley E."/>
            <person name="Morrow D."/>
            <person name="Fernandes J."/>
            <person name="Walbot V."/>
            <person name="Yu Y."/>
        </authorList>
    </citation>
    <scope>NUCLEOTIDE SEQUENCE</scope>
    <source>
        <strain evidence="5">B73</strain>
    </source>
</reference>
<evidence type="ECO:0000256" key="4">
    <source>
        <dbReference type="SAM" id="MobiDB-lite"/>
    </source>
</evidence>
<evidence type="ECO:0000256" key="1">
    <source>
        <dbReference type="ARBA" id="ARBA00022737"/>
    </source>
</evidence>
<dbReference type="PROSITE" id="PS50088">
    <property type="entry name" value="ANK_REPEAT"/>
    <property type="match status" value="2"/>
</dbReference>
<accession>C0P943</accession>
<protein>
    <submittedName>
        <fullName evidence="5">Uncharacterized protein</fullName>
    </submittedName>
</protein>
<dbReference type="AlphaFoldDB" id="C0P943"/>
<keyword evidence="2 3" id="KW-0040">ANK repeat</keyword>
<organism evidence="5">
    <name type="scientific">Zea mays</name>
    <name type="common">Maize</name>
    <dbReference type="NCBI Taxonomy" id="4577"/>
    <lineage>
        <taxon>Eukaryota</taxon>
        <taxon>Viridiplantae</taxon>
        <taxon>Streptophyta</taxon>
        <taxon>Embryophyta</taxon>
        <taxon>Tracheophyta</taxon>
        <taxon>Spermatophyta</taxon>
        <taxon>Magnoliopsida</taxon>
        <taxon>Liliopsida</taxon>
        <taxon>Poales</taxon>
        <taxon>Poaceae</taxon>
        <taxon>PACMAD clade</taxon>
        <taxon>Panicoideae</taxon>
        <taxon>Andropogonodae</taxon>
        <taxon>Andropogoneae</taxon>
        <taxon>Tripsacinae</taxon>
        <taxon>Zea</taxon>
    </lineage>
</organism>
<dbReference type="EMBL" id="BT064812">
    <property type="protein sequence ID" value="ACN30688.1"/>
    <property type="molecule type" value="mRNA"/>
</dbReference>
<sequence length="163" mass="17171">MAAAMDVDEAGGEERRPSEKELFRAAESGDAAAFASLAPADLSLRNEDGRSLLHVAAAAGHPQVVLALAQCGGDAAASVLNAQDEEGWAPIHSAASSGNSQIVDILLERGTRPAQYVWVDCTISATFFLRLVGAKLVVHDGVDVLVFSDNIVSSFYDKFLTLQ</sequence>
<evidence type="ECO:0000256" key="2">
    <source>
        <dbReference type="ARBA" id="ARBA00023043"/>
    </source>
</evidence>
<dbReference type="PANTHER" id="PTHR24166:SF48">
    <property type="entry name" value="PROTEIN VAPYRIN"/>
    <property type="match status" value="1"/>
</dbReference>
<evidence type="ECO:0000256" key="3">
    <source>
        <dbReference type="PROSITE-ProRule" id="PRU00023"/>
    </source>
</evidence>
<dbReference type="SUPFAM" id="SSF48403">
    <property type="entry name" value="Ankyrin repeat"/>
    <property type="match status" value="1"/>
</dbReference>
<dbReference type="PROSITE" id="PS50297">
    <property type="entry name" value="ANK_REP_REGION"/>
    <property type="match status" value="2"/>
</dbReference>
<dbReference type="ExpressionAtlas" id="C0P943">
    <property type="expression patterns" value="baseline and differential"/>
</dbReference>
<dbReference type="SMART" id="SM00248">
    <property type="entry name" value="ANK"/>
    <property type="match status" value="2"/>
</dbReference>
<dbReference type="InterPro" id="IPR002110">
    <property type="entry name" value="Ankyrin_rpt"/>
</dbReference>
<evidence type="ECO:0000313" key="5">
    <source>
        <dbReference type="EMBL" id="ACN30688.1"/>
    </source>
</evidence>
<dbReference type="InterPro" id="IPR050889">
    <property type="entry name" value="Dendritic_Spine_Reg/Scaffold"/>
</dbReference>